<dbReference type="EMBL" id="BPQG01000047">
    <property type="protein sequence ID" value="GJD45220.1"/>
    <property type="molecule type" value="Genomic_DNA"/>
</dbReference>
<keyword evidence="1" id="KW-0812">Transmembrane</keyword>
<evidence type="ECO:0000313" key="4">
    <source>
        <dbReference type="Proteomes" id="UP001055117"/>
    </source>
</evidence>
<evidence type="ECO:0000256" key="1">
    <source>
        <dbReference type="SAM" id="Phobius"/>
    </source>
</evidence>
<organism evidence="3 4">
    <name type="scientific">Methylobacterium cerastii</name>
    <dbReference type="NCBI Taxonomy" id="932741"/>
    <lineage>
        <taxon>Bacteria</taxon>
        <taxon>Pseudomonadati</taxon>
        <taxon>Pseudomonadota</taxon>
        <taxon>Alphaproteobacteria</taxon>
        <taxon>Hyphomicrobiales</taxon>
        <taxon>Methylobacteriaceae</taxon>
        <taxon>Methylobacterium</taxon>
    </lineage>
</organism>
<proteinExistence type="predicted"/>
<keyword evidence="2" id="KW-0732">Signal</keyword>
<protein>
    <submittedName>
        <fullName evidence="3">Uncharacterized protein</fullName>
    </submittedName>
</protein>
<dbReference type="RefSeq" id="WP_187273636.1">
    <property type="nucleotide sequence ID" value="NZ_BPQG01000047.1"/>
</dbReference>
<keyword evidence="4" id="KW-1185">Reference proteome</keyword>
<feature type="transmembrane region" description="Helical" evidence="1">
    <location>
        <begin position="34"/>
        <end position="52"/>
    </location>
</feature>
<evidence type="ECO:0000256" key="2">
    <source>
        <dbReference type="SAM" id="SignalP"/>
    </source>
</evidence>
<keyword evidence="1" id="KW-1133">Transmembrane helix</keyword>
<dbReference type="Proteomes" id="UP001055117">
    <property type="component" value="Unassembled WGS sequence"/>
</dbReference>
<evidence type="ECO:0000313" key="3">
    <source>
        <dbReference type="EMBL" id="GJD45220.1"/>
    </source>
</evidence>
<accession>A0ABQ4QK89</accession>
<reference evidence="3 4" key="1">
    <citation type="journal article" date="2021" name="Front. Microbiol.">
        <title>Comprehensive Comparative Genomics and Phenotyping of Methylobacterium Species.</title>
        <authorList>
            <person name="Alessa O."/>
            <person name="Ogura Y."/>
            <person name="Fujitani Y."/>
            <person name="Takami H."/>
            <person name="Hayashi T."/>
            <person name="Sahin N."/>
            <person name="Tani A."/>
        </authorList>
    </citation>
    <scope>NUCLEOTIDE SEQUENCE [LARGE SCALE GENOMIC DNA]</scope>
    <source>
        <strain evidence="3 4">DSM 23679</strain>
    </source>
</reference>
<feature type="chain" id="PRO_5046225321" evidence="2">
    <location>
        <begin position="25"/>
        <end position="57"/>
    </location>
</feature>
<feature type="signal peptide" evidence="2">
    <location>
        <begin position="1"/>
        <end position="24"/>
    </location>
</feature>
<name>A0ABQ4QK89_9HYPH</name>
<comment type="caution">
    <text evidence="3">The sequence shown here is derived from an EMBL/GenBank/DDBJ whole genome shotgun (WGS) entry which is preliminary data.</text>
</comment>
<gene>
    <name evidence="3" type="ORF">AFCDBAGC_3091</name>
</gene>
<sequence>MTPRTVAILAGAGCALIGPAVARAFTSDPTDQLTLSLLIAGPVVVTVWVCGLRSWED</sequence>
<keyword evidence="1" id="KW-0472">Membrane</keyword>